<comment type="similarity">
    <text evidence="1">Belongs to the DNA polymerase type-Y family.</text>
</comment>
<keyword evidence="5" id="KW-0548">Nucleotidyltransferase</keyword>
<keyword evidence="8" id="KW-0227">DNA damage</keyword>
<comment type="catalytic activity">
    <reaction evidence="14">
        <text>DNA(n) + a 2'-deoxyribonucleoside 5'-triphosphate = DNA(n+1) + diphosphate</text>
        <dbReference type="Rhea" id="RHEA:22508"/>
        <dbReference type="Rhea" id="RHEA-COMP:17339"/>
        <dbReference type="Rhea" id="RHEA-COMP:17340"/>
        <dbReference type="ChEBI" id="CHEBI:33019"/>
        <dbReference type="ChEBI" id="CHEBI:61560"/>
        <dbReference type="ChEBI" id="CHEBI:173112"/>
        <dbReference type="EC" id="2.7.7.7"/>
    </reaction>
</comment>
<dbReference type="InterPro" id="IPR050116">
    <property type="entry name" value="DNA_polymerase-Y"/>
</dbReference>
<keyword evidence="11" id="KW-0460">Magnesium</keyword>
<keyword evidence="4" id="KW-0808">Transferase</keyword>
<evidence type="ECO:0000256" key="6">
    <source>
        <dbReference type="ARBA" id="ARBA00022705"/>
    </source>
</evidence>
<evidence type="ECO:0000256" key="15">
    <source>
        <dbReference type="SAM" id="MobiDB-lite"/>
    </source>
</evidence>
<evidence type="ECO:0000256" key="11">
    <source>
        <dbReference type="ARBA" id="ARBA00022842"/>
    </source>
</evidence>
<dbReference type="Gene3D" id="1.10.150.20">
    <property type="entry name" value="5' to 3' exonuclease, C-terminal subdomain"/>
    <property type="match status" value="1"/>
</dbReference>
<dbReference type="GO" id="GO:0070987">
    <property type="term" value="P:error-free translesion synthesis"/>
    <property type="evidence" value="ECO:0007669"/>
    <property type="project" value="UniProtKB-ARBA"/>
</dbReference>
<dbReference type="HAMAP" id="MF_01113">
    <property type="entry name" value="DNApol_IV"/>
    <property type="match status" value="1"/>
</dbReference>
<dbReference type="Gene3D" id="3.40.1170.60">
    <property type="match status" value="1"/>
</dbReference>
<keyword evidence="10" id="KW-0862">Zinc</keyword>
<dbReference type="EC" id="2.7.7.7" evidence="2"/>
<feature type="domain" description="UmuC" evidence="16">
    <location>
        <begin position="101"/>
        <end position="282"/>
    </location>
</feature>
<gene>
    <name evidence="17" type="primary">SENL232</name>
    <name evidence="17" type="ORF">SeLEV6574_g00232</name>
</gene>
<evidence type="ECO:0000256" key="4">
    <source>
        <dbReference type="ARBA" id="ARBA00022679"/>
    </source>
</evidence>
<dbReference type="OrthoDB" id="1747274at2759"/>
<dbReference type="Pfam" id="PF11798">
    <property type="entry name" value="IMS_HHH"/>
    <property type="match status" value="1"/>
</dbReference>
<dbReference type="EMBL" id="QEAM01000003">
    <property type="protein sequence ID" value="TPX51581.1"/>
    <property type="molecule type" value="Genomic_DNA"/>
</dbReference>
<dbReference type="GO" id="GO:0006260">
    <property type="term" value="P:DNA replication"/>
    <property type="evidence" value="ECO:0007669"/>
    <property type="project" value="UniProtKB-KW"/>
</dbReference>
<dbReference type="Pfam" id="PF00817">
    <property type="entry name" value="IMS"/>
    <property type="match status" value="1"/>
</dbReference>
<dbReference type="SMART" id="SM00734">
    <property type="entry name" value="ZnF_Rad18"/>
    <property type="match status" value="2"/>
</dbReference>
<dbReference type="FunFam" id="3.30.1490.100:FF:000004">
    <property type="entry name" value="DNA polymerase IV"/>
    <property type="match status" value="1"/>
</dbReference>
<evidence type="ECO:0000256" key="5">
    <source>
        <dbReference type="ARBA" id="ARBA00022695"/>
    </source>
</evidence>
<accession>A0A507DJI8</accession>
<evidence type="ECO:0000256" key="10">
    <source>
        <dbReference type="ARBA" id="ARBA00022833"/>
    </source>
</evidence>
<dbReference type="GO" id="GO:0003887">
    <property type="term" value="F:DNA-directed DNA polymerase activity"/>
    <property type="evidence" value="ECO:0007669"/>
    <property type="project" value="UniProtKB-KW"/>
</dbReference>
<evidence type="ECO:0000256" key="7">
    <source>
        <dbReference type="ARBA" id="ARBA00022723"/>
    </source>
</evidence>
<evidence type="ECO:0000256" key="2">
    <source>
        <dbReference type="ARBA" id="ARBA00012417"/>
    </source>
</evidence>
<keyword evidence="13" id="KW-0234">DNA repair</keyword>
<evidence type="ECO:0000313" key="17">
    <source>
        <dbReference type="EMBL" id="TPX51581.1"/>
    </source>
</evidence>
<dbReference type="InterPro" id="IPR001126">
    <property type="entry name" value="UmuC"/>
</dbReference>
<dbReference type="InterPro" id="IPR006642">
    <property type="entry name" value="Rad18_UBZ4"/>
</dbReference>
<evidence type="ECO:0000256" key="9">
    <source>
        <dbReference type="ARBA" id="ARBA00022771"/>
    </source>
</evidence>
<dbReference type="Gene3D" id="3.30.1490.100">
    <property type="entry name" value="DNA polymerase, Y-family, little finger domain"/>
    <property type="match status" value="1"/>
</dbReference>
<feature type="region of interest" description="Disordered" evidence="15">
    <location>
        <begin position="459"/>
        <end position="511"/>
    </location>
</feature>
<evidence type="ECO:0000256" key="8">
    <source>
        <dbReference type="ARBA" id="ARBA00022763"/>
    </source>
</evidence>
<dbReference type="SUPFAM" id="SSF56672">
    <property type="entry name" value="DNA/RNA polymerases"/>
    <property type="match status" value="1"/>
</dbReference>
<keyword evidence="9" id="KW-0863">Zinc-finger</keyword>
<evidence type="ECO:0000259" key="16">
    <source>
        <dbReference type="PROSITE" id="PS50173"/>
    </source>
</evidence>
<proteinExistence type="inferred from homology"/>
<dbReference type="PROSITE" id="PS50173">
    <property type="entry name" value="UMUC"/>
    <property type="match status" value="1"/>
</dbReference>
<dbReference type="FunFam" id="3.40.1170.60:FF:000012">
    <property type="entry name" value="Putative DNA-directed polymerase kappa"/>
    <property type="match status" value="1"/>
</dbReference>
<dbReference type="Proteomes" id="UP000320475">
    <property type="component" value="Unassembled WGS sequence"/>
</dbReference>
<reference evidence="17 18" key="1">
    <citation type="journal article" date="2019" name="Sci. Rep.">
        <title>Comparative genomics of chytrid fungi reveal insights into the obligate biotrophic and pathogenic lifestyle of Synchytrium endobioticum.</title>
        <authorList>
            <person name="van de Vossenberg B.T.L.H."/>
            <person name="Warris S."/>
            <person name="Nguyen H.D.T."/>
            <person name="van Gent-Pelzer M.P.E."/>
            <person name="Joly D.L."/>
            <person name="van de Geest H.C."/>
            <person name="Bonants P.J.M."/>
            <person name="Smith D.S."/>
            <person name="Levesque C.A."/>
            <person name="van der Lee T.A.J."/>
        </authorList>
    </citation>
    <scope>NUCLEOTIDE SEQUENCE [LARGE SCALE GENOMIC DNA]</scope>
    <source>
        <strain evidence="17 18">LEV6574</strain>
    </source>
</reference>
<protein>
    <recommendedName>
        <fullName evidence="3">DNA polymerase kappa</fullName>
        <ecNumber evidence="2">2.7.7.7</ecNumber>
    </recommendedName>
</protein>
<evidence type="ECO:0000256" key="3">
    <source>
        <dbReference type="ARBA" id="ARBA00016178"/>
    </source>
</evidence>
<evidence type="ECO:0000256" key="13">
    <source>
        <dbReference type="ARBA" id="ARBA00023204"/>
    </source>
</evidence>
<dbReference type="InterPro" id="IPR043502">
    <property type="entry name" value="DNA/RNA_pol_sf"/>
</dbReference>
<dbReference type="GO" id="GO:0006281">
    <property type="term" value="P:DNA repair"/>
    <property type="evidence" value="ECO:0007669"/>
    <property type="project" value="UniProtKB-KW"/>
</dbReference>
<dbReference type="GO" id="GO:0008270">
    <property type="term" value="F:zinc ion binding"/>
    <property type="evidence" value="ECO:0007669"/>
    <property type="project" value="UniProtKB-KW"/>
</dbReference>
<dbReference type="CDD" id="cd03586">
    <property type="entry name" value="PolY_Pol_IV_kappa"/>
    <property type="match status" value="1"/>
</dbReference>
<keyword evidence="6" id="KW-0235">DNA replication</keyword>
<dbReference type="PANTHER" id="PTHR11076:SF33">
    <property type="entry name" value="DNA POLYMERASE KAPPA"/>
    <property type="match status" value="1"/>
</dbReference>
<dbReference type="InterPro" id="IPR017961">
    <property type="entry name" value="DNA_pol_Y-fam_little_finger"/>
</dbReference>
<dbReference type="InterPro" id="IPR043128">
    <property type="entry name" value="Rev_trsase/Diguanyl_cyclase"/>
</dbReference>
<dbReference type="NCBIfam" id="NF002677">
    <property type="entry name" value="PRK02406.1"/>
    <property type="match status" value="1"/>
</dbReference>
<evidence type="ECO:0000313" key="18">
    <source>
        <dbReference type="Proteomes" id="UP000320475"/>
    </source>
</evidence>
<dbReference type="PANTHER" id="PTHR11076">
    <property type="entry name" value="DNA REPAIR POLYMERASE UMUC / TRANSFERASE FAMILY MEMBER"/>
    <property type="match status" value="1"/>
</dbReference>
<dbReference type="GO" id="GO:0005634">
    <property type="term" value="C:nucleus"/>
    <property type="evidence" value="ECO:0007669"/>
    <property type="project" value="TreeGrafter"/>
</dbReference>
<dbReference type="GO" id="GO:0042276">
    <property type="term" value="P:error-prone translesion synthesis"/>
    <property type="evidence" value="ECO:0007669"/>
    <property type="project" value="TreeGrafter"/>
</dbReference>
<evidence type="ECO:0000256" key="14">
    <source>
        <dbReference type="ARBA" id="ARBA00049244"/>
    </source>
</evidence>
<evidence type="ECO:0000256" key="12">
    <source>
        <dbReference type="ARBA" id="ARBA00022932"/>
    </source>
</evidence>
<dbReference type="GO" id="GO:0003684">
    <property type="term" value="F:damaged DNA binding"/>
    <property type="evidence" value="ECO:0007669"/>
    <property type="project" value="InterPro"/>
</dbReference>
<dbReference type="VEuPathDB" id="FungiDB:SeMB42_g00137"/>
<keyword evidence="7" id="KW-0479">Metal-binding</keyword>
<dbReference type="Gene3D" id="3.30.70.270">
    <property type="match status" value="1"/>
</dbReference>
<dbReference type="Pfam" id="PF11799">
    <property type="entry name" value="IMS_C"/>
    <property type="match status" value="1"/>
</dbReference>
<keyword evidence="12 17" id="KW-0239">DNA-directed DNA polymerase</keyword>
<dbReference type="InterPro" id="IPR036775">
    <property type="entry name" value="DNA_pol_Y-fam_lit_finger_sf"/>
</dbReference>
<organism evidence="17 18">
    <name type="scientific">Synchytrium endobioticum</name>
    <dbReference type="NCBI Taxonomy" id="286115"/>
    <lineage>
        <taxon>Eukaryota</taxon>
        <taxon>Fungi</taxon>
        <taxon>Fungi incertae sedis</taxon>
        <taxon>Chytridiomycota</taxon>
        <taxon>Chytridiomycota incertae sedis</taxon>
        <taxon>Chytridiomycetes</taxon>
        <taxon>Synchytriales</taxon>
        <taxon>Synchytriaceae</taxon>
        <taxon>Synchytrium</taxon>
    </lineage>
</organism>
<name>A0A507DJI8_9FUNG</name>
<dbReference type="SUPFAM" id="SSF100879">
    <property type="entry name" value="Lesion bypass DNA polymerase (Y-family), little finger domain"/>
    <property type="match status" value="1"/>
</dbReference>
<dbReference type="AlphaFoldDB" id="A0A507DJI8"/>
<comment type="caution">
    <text evidence="17">The sequence shown here is derived from an EMBL/GenBank/DDBJ whole genome shotgun (WGS) entry which is preliminary data.</text>
</comment>
<dbReference type="InterPro" id="IPR024728">
    <property type="entry name" value="PolY_HhH_motif"/>
</dbReference>
<sequence>MLQNGVHILMMTIRTLQSVQPLIALRTRTHPNIRSLASTLDLIDTERKQREQERDGVLQAKVEKLLKKAERLKQLDLTREKMVLADKIKQMETDRNMTETIVHVDMDAFYASVEELDQPELKTRPMAVGGVDMITTANYLARQFGVRSAMPGYIAKRLCPDLVFVKPDFEKYTRMSMMIRAVLARYDPNYAAASLDEAYLNITQYMKQHSEQSVEEVVAEMRDQIFKETSLTASAGIGSNTLIAKIATDVNKPNGQFRVEPTREAVMAYLQTLPVRKVPGVGRVTERELHALGIKTVGDLRENLITVSMISTPALTDFLIRVALGIGSTTVDPTWERKSISVERTFVAIFNHDAMYDKMRELASMLADDLAKEKLKGQTLTIRIKASNFESWTRQKALPSPIYSAKDLYDVAKILLVKELQERPDLEVRLMGIGLSKLSSRMIKMTGIGKFLVRSEGQAAIASSPTKRPRDNSVKESLTSIMSESEAADGNDSEGSRKRQAIEGSSGDRPVPKMGAFGALMPYCSSSFVRATQTKMSEDSASNKFIDNSRLLTISTESLDYQPPLPTIPPHRLAVCPICCQRIANVALDDLRGVNGHVDVCLNRGTIREIGANQASSLNVANTNGNRFPSPSSSDAFRTLLRGANAKEKGGKSVSKREEHQNGKSNVCAVCPICKKTIADARVDDLVGVNKHVDFCLGQQ</sequence>
<dbReference type="InterPro" id="IPR022880">
    <property type="entry name" value="DNApol_IV"/>
</dbReference>
<evidence type="ECO:0000256" key="1">
    <source>
        <dbReference type="ARBA" id="ARBA00010945"/>
    </source>
</evidence>